<evidence type="ECO:0000313" key="4">
    <source>
        <dbReference type="Proteomes" id="UP000561726"/>
    </source>
</evidence>
<feature type="transmembrane region" description="Helical" evidence="2">
    <location>
        <begin position="71"/>
        <end position="96"/>
    </location>
</feature>
<protein>
    <recommendedName>
        <fullName evidence="5">DUF4190 domain-containing protein</fullName>
    </recommendedName>
</protein>
<feature type="region of interest" description="Disordered" evidence="1">
    <location>
        <begin position="1"/>
        <end position="31"/>
    </location>
</feature>
<evidence type="ECO:0000313" key="3">
    <source>
        <dbReference type="EMBL" id="MBB5639590.1"/>
    </source>
</evidence>
<comment type="caution">
    <text evidence="3">The sequence shown here is derived from an EMBL/GenBank/DDBJ whole genome shotgun (WGS) entry which is preliminary data.</text>
</comment>
<organism evidence="3 4">
    <name type="scientific">Cryobacterium roopkundense</name>
    <dbReference type="NCBI Taxonomy" id="1001240"/>
    <lineage>
        <taxon>Bacteria</taxon>
        <taxon>Bacillati</taxon>
        <taxon>Actinomycetota</taxon>
        <taxon>Actinomycetes</taxon>
        <taxon>Micrococcales</taxon>
        <taxon>Microbacteriaceae</taxon>
        <taxon>Cryobacterium</taxon>
    </lineage>
</organism>
<reference evidence="3 4" key="1">
    <citation type="submission" date="2020-08" db="EMBL/GenBank/DDBJ databases">
        <title>Sequencing the genomes of 1000 actinobacteria strains.</title>
        <authorList>
            <person name="Klenk H.-P."/>
        </authorList>
    </citation>
    <scope>NUCLEOTIDE SEQUENCE [LARGE SCALE GENOMIC DNA]</scope>
    <source>
        <strain evidence="3 4">DSM 21065</strain>
    </source>
</reference>
<dbReference type="EMBL" id="JACHBQ010000001">
    <property type="protein sequence ID" value="MBB5639590.1"/>
    <property type="molecule type" value="Genomic_DNA"/>
</dbReference>
<name>A0A7W8ZT98_9MICO</name>
<evidence type="ECO:0000256" key="1">
    <source>
        <dbReference type="SAM" id="MobiDB-lite"/>
    </source>
</evidence>
<sequence>MSGAHRDAEATTDEFRIDHTRPPSPPGSELAWESTITAPTEWVPYVYTDAEVHTLTTRRRISVASLTCGGLGLLIGIFGVWGVFLSLAGVILALIARNTEHRARLFWASGLVTGLAGVALGVGWFVIVTQTFLA</sequence>
<evidence type="ECO:0000256" key="2">
    <source>
        <dbReference type="SAM" id="Phobius"/>
    </source>
</evidence>
<keyword evidence="2" id="KW-0812">Transmembrane</keyword>
<keyword evidence="2" id="KW-1133">Transmembrane helix</keyword>
<proteinExistence type="predicted"/>
<evidence type="ECO:0008006" key="5">
    <source>
        <dbReference type="Google" id="ProtNLM"/>
    </source>
</evidence>
<dbReference type="Proteomes" id="UP000561726">
    <property type="component" value="Unassembled WGS sequence"/>
</dbReference>
<feature type="transmembrane region" description="Helical" evidence="2">
    <location>
        <begin position="105"/>
        <end position="127"/>
    </location>
</feature>
<keyword evidence="2" id="KW-0472">Membrane</keyword>
<accession>A0A7W8ZT98</accession>
<gene>
    <name evidence="3" type="ORF">BJ997_000138</name>
</gene>
<dbReference type="AlphaFoldDB" id="A0A7W8ZT98"/>
<feature type="compositionally biased region" description="Basic and acidic residues" evidence="1">
    <location>
        <begin position="1"/>
        <end position="21"/>
    </location>
</feature>
<dbReference type="RefSeq" id="WP_183323209.1">
    <property type="nucleotide sequence ID" value="NZ_JACHBQ010000001.1"/>
</dbReference>